<dbReference type="EMBL" id="CABWIB010000001">
    <property type="protein sequence ID" value="VWL85810.1"/>
    <property type="molecule type" value="Genomic_DNA"/>
</dbReference>
<dbReference type="AlphaFoldDB" id="A0A6I8MC36"/>
<dbReference type="InterPro" id="IPR029479">
    <property type="entry name" value="Nitroreductase"/>
</dbReference>
<dbReference type="GO" id="GO:0016491">
    <property type="term" value="F:oxidoreductase activity"/>
    <property type="evidence" value="ECO:0007669"/>
    <property type="project" value="UniProtKB-UniRule"/>
</dbReference>
<keyword evidence="2 5" id="KW-0285">Flavoprotein</keyword>
<keyword evidence="4 5" id="KW-0560">Oxidoreductase</keyword>
<dbReference type="InterPro" id="IPR016446">
    <property type="entry name" value="Flavin_OxRdtase_Frp"/>
</dbReference>
<keyword evidence="8" id="KW-1185">Reference proteome</keyword>
<evidence type="ECO:0000259" key="6">
    <source>
        <dbReference type="Pfam" id="PF00881"/>
    </source>
</evidence>
<proteinExistence type="inferred from homology"/>
<evidence type="ECO:0000313" key="8">
    <source>
        <dbReference type="Proteomes" id="UP000419017"/>
    </source>
</evidence>
<dbReference type="Pfam" id="PF00881">
    <property type="entry name" value="Nitroreductase"/>
    <property type="match status" value="1"/>
</dbReference>
<dbReference type="InterPro" id="IPR000415">
    <property type="entry name" value="Nitroreductase-like"/>
</dbReference>
<evidence type="ECO:0000313" key="7">
    <source>
        <dbReference type="EMBL" id="VWL85810.1"/>
    </source>
</evidence>
<name>A0A6I8MC36_9FUSO</name>
<evidence type="ECO:0000256" key="1">
    <source>
        <dbReference type="ARBA" id="ARBA00008366"/>
    </source>
</evidence>
<accession>A0A6I8MC36</accession>
<keyword evidence="5" id="KW-0521">NADP</keyword>
<sequence>MEIKDAILERKSIRKFSGEKISKKDLDEILYYATKAPSAYNGQQTSIIYTEDREKIKKIANLCGNQSHIENASVFLLFVTDFYRTKKAFEKKNLEFKDNLDDIHTMAKVDAGIMVSTVNLVAHDLGYGCTVIGGVLNSKEELKKLFNLPEYTQIVSGLTIGVSVKNVHIKNTKPKLEPSILAMRDSYDTKIQENSLIDYDKILDEWYKNKGLNIDLQTDILKKYLAK</sequence>
<comment type="similarity">
    <text evidence="1 5">Belongs to the flavin oxidoreductase frp family.</text>
</comment>
<keyword evidence="3 5" id="KW-0288">FMN</keyword>
<dbReference type="PANTHER" id="PTHR43425:SF2">
    <property type="entry name" value="OXYGEN-INSENSITIVE NADPH NITROREDUCTASE"/>
    <property type="match status" value="1"/>
</dbReference>
<evidence type="ECO:0000256" key="2">
    <source>
        <dbReference type="ARBA" id="ARBA00022630"/>
    </source>
</evidence>
<feature type="domain" description="Nitroreductase" evidence="6">
    <location>
        <begin position="7"/>
        <end position="161"/>
    </location>
</feature>
<organism evidence="7 8">
    <name type="scientific">Oceanivirga miroungae</name>
    <dbReference type="NCBI Taxonomy" id="1130046"/>
    <lineage>
        <taxon>Bacteria</taxon>
        <taxon>Fusobacteriati</taxon>
        <taxon>Fusobacteriota</taxon>
        <taxon>Fusobacteriia</taxon>
        <taxon>Fusobacteriales</taxon>
        <taxon>Leptotrichiaceae</taxon>
        <taxon>Oceanivirga</taxon>
    </lineage>
</organism>
<dbReference type="PIRSF" id="PIRSF005426">
    <property type="entry name" value="Frp"/>
    <property type="match status" value="1"/>
</dbReference>
<dbReference type="Proteomes" id="UP000419017">
    <property type="component" value="Unassembled WGS sequence"/>
</dbReference>
<dbReference type="Gene3D" id="3.40.109.10">
    <property type="entry name" value="NADH Oxidase"/>
    <property type="match status" value="1"/>
</dbReference>
<protein>
    <submittedName>
        <fullName evidence="7">Nitroreductase</fullName>
    </submittedName>
</protein>
<evidence type="ECO:0000256" key="5">
    <source>
        <dbReference type="PIRNR" id="PIRNR005426"/>
    </source>
</evidence>
<evidence type="ECO:0000256" key="4">
    <source>
        <dbReference type="ARBA" id="ARBA00023002"/>
    </source>
</evidence>
<reference evidence="7 8" key="1">
    <citation type="submission" date="2019-10" db="EMBL/GenBank/DDBJ databases">
        <authorList>
            <person name="Blom J."/>
        </authorList>
    </citation>
    <scope>NUCLEOTIDE SEQUENCE [LARGE SCALE GENOMIC DNA]</scope>
    <source>
        <strain evidence="7 8">ES3154-GLU</strain>
    </source>
</reference>
<evidence type="ECO:0000256" key="3">
    <source>
        <dbReference type="ARBA" id="ARBA00022643"/>
    </source>
</evidence>
<dbReference type="PANTHER" id="PTHR43425">
    <property type="entry name" value="OXYGEN-INSENSITIVE NADPH NITROREDUCTASE"/>
    <property type="match status" value="1"/>
</dbReference>
<gene>
    <name evidence="7" type="ORF">OMES3154_01097</name>
</gene>
<dbReference type="RefSeq" id="WP_156683779.1">
    <property type="nucleotide sequence ID" value="NZ_CABWIB010000001.1"/>
</dbReference>
<dbReference type="SUPFAM" id="SSF55469">
    <property type="entry name" value="FMN-dependent nitroreductase-like"/>
    <property type="match status" value="1"/>
</dbReference>